<evidence type="ECO:0000259" key="2">
    <source>
        <dbReference type="Pfam" id="PF02272"/>
    </source>
</evidence>
<dbReference type="EMBL" id="FNJQ01000041">
    <property type="protein sequence ID" value="SDP71688.1"/>
    <property type="molecule type" value="Genomic_DNA"/>
</dbReference>
<reference evidence="3 4" key="1">
    <citation type="submission" date="2016-10" db="EMBL/GenBank/DDBJ databases">
        <authorList>
            <person name="de Groot N.N."/>
        </authorList>
    </citation>
    <scope>NUCLEOTIDE SEQUENCE [LARGE SCALE GENOMIC DNA]</scope>
    <source>
        <strain evidence="3 4">S137</strain>
    </source>
</reference>
<evidence type="ECO:0000313" key="4">
    <source>
        <dbReference type="Proteomes" id="UP000182412"/>
    </source>
</evidence>
<evidence type="ECO:0000313" key="3">
    <source>
        <dbReference type="EMBL" id="SDP71688.1"/>
    </source>
</evidence>
<dbReference type="InterPro" id="IPR001667">
    <property type="entry name" value="DDH_dom"/>
</dbReference>
<evidence type="ECO:0000259" key="1">
    <source>
        <dbReference type="Pfam" id="PF01368"/>
    </source>
</evidence>
<dbReference type="PANTHER" id="PTHR47618">
    <property type="entry name" value="BIFUNCTIONAL OLIGORIBONUCLEASE AND PAP PHOSPHATASE NRNA"/>
    <property type="match status" value="1"/>
</dbReference>
<dbReference type="InterPro" id="IPR038763">
    <property type="entry name" value="DHH_sf"/>
</dbReference>
<dbReference type="Gene3D" id="3.10.310.30">
    <property type="match status" value="1"/>
</dbReference>
<dbReference type="Pfam" id="PF02272">
    <property type="entry name" value="DHHA1"/>
    <property type="match status" value="1"/>
</dbReference>
<dbReference type="RefSeq" id="WP_074573396.1">
    <property type="nucleotide sequence ID" value="NZ_FNJQ01000041.1"/>
</dbReference>
<proteinExistence type="predicted"/>
<gene>
    <name evidence="3" type="ORF">SAMN05216366_14116</name>
</gene>
<feature type="domain" description="DHHA1" evidence="2">
    <location>
        <begin position="238"/>
        <end position="313"/>
    </location>
</feature>
<dbReference type="Proteomes" id="UP000182412">
    <property type="component" value="Unassembled WGS sequence"/>
</dbReference>
<dbReference type="GO" id="GO:0003676">
    <property type="term" value="F:nucleic acid binding"/>
    <property type="evidence" value="ECO:0007669"/>
    <property type="project" value="InterPro"/>
</dbReference>
<dbReference type="Pfam" id="PF01368">
    <property type="entry name" value="DHH"/>
    <property type="match status" value="1"/>
</dbReference>
<dbReference type="OrthoDB" id="9803668at2"/>
<protein>
    <submittedName>
        <fullName evidence="3">Phosphoesterase RecJ domain-containing protein</fullName>
    </submittedName>
</protein>
<organism evidence="3 4">
    <name type="scientific">Selenomonas ruminantium</name>
    <dbReference type="NCBI Taxonomy" id="971"/>
    <lineage>
        <taxon>Bacteria</taxon>
        <taxon>Bacillati</taxon>
        <taxon>Bacillota</taxon>
        <taxon>Negativicutes</taxon>
        <taxon>Selenomonadales</taxon>
        <taxon>Selenomonadaceae</taxon>
        <taxon>Selenomonas</taxon>
    </lineage>
</organism>
<dbReference type="AlphaFoldDB" id="A0A1H0V0H4"/>
<dbReference type="InterPro" id="IPR003156">
    <property type="entry name" value="DHHA1_dom"/>
</dbReference>
<sequence length="316" mass="33807">MQISLKETAAVLKSVQRIVITSHVNPDGDAIGSSLGLMHALRALGKEVQVFIDDDIPAAFSVLPGYELIGKPVEGQSIPADLLVAVDVSLDRIGLVKEAVTAPTLNIDHHITNDGQADKLYLDGTAAATAEIIYHLIEELGVTCDKDMAMCLYTGLATDTGWFRFSNTTPDTMRTAADLLACGAVPNVISESLEQRPYEEVQNLAAAMQKIELLADGKVAGICLDYAALQEHEAPEGLIGMVRVIEGVDIAFTLKEKEPGLCRVSLRSKGIDVTKIALQFGGGGHVRAAGCSIEKNCVEARADLLKVIMQVLEEEK</sequence>
<name>A0A1H0V0H4_SELRU</name>
<accession>A0A1H0V0H4</accession>
<dbReference type="InterPro" id="IPR051319">
    <property type="entry name" value="Oligoribo/pAp-PDE_c-di-AMP_PDE"/>
</dbReference>
<dbReference type="Gene3D" id="3.90.1640.10">
    <property type="entry name" value="inorganic pyrophosphatase (n-terminal core)"/>
    <property type="match status" value="1"/>
</dbReference>
<dbReference type="PANTHER" id="PTHR47618:SF1">
    <property type="entry name" value="BIFUNCTIONAL OLIGORIBONUCLEASE AND PAP PHOSPHATASE NRNA"/>
    <property type="match status" value="1"/>
</dbReference>
<dbReference type="SUPFAM" id="SSF64182">
    <property type="entry name" value="DHH phosphoesterases"/>
    <property type="match status" value="1"/>
</dbReference>
<feature type="domain" description="DDH" evidence="1">
    <location>
        <begin position="17"/>
        <end position="155"/>
    </location>
</feature>